<evidence type="ECO:0000256" key="1">
    <source>
        <dbReference type="SAM" id="MobiDB-lite"/>
    </source>
</evidence>
<gene>
    <name evidence="3" type="ORF">CMEL01_00083</name>
</gene>
<keyword evidence="4" id="KW-1185">Reference proteome</keyword>
<reference evidence="3 4" key="1">
    <citation type="submission" date="2016-10" db="EMBL/GenBank/DDBJ databases">
        <title>The genome sequence of Colletotrichum fioriniae PJ7.</title>
        <authorList>
            <person name="Baroncelli R."/>
        </authorList>
    </citation>
    <scope>NUCLEOTIDE SEQUENCE [LARGE SCALE GENOMIC DNA]</scope>
    <source>
        <strain evidence="3">Col 31</strain>
    </source>
</reference>
<feature type="transmembrane region" description="Helical" evidence="2">
    <location>
        <begin position="64"/>
        <end position="82"/>
    </location>
</feature>
<proteinExistence type="predicted"/>
<feature type="compositionally biased region" description="Low complexity" evidence="1">
    <location>
        <begin position="1"/>
        <end position="18"/>
    </location>
</feature>
<organism evidence="3 4">
    <name type="scientific">Colletotrichum melonis</name>
    <dbReference type="NCBI Taxonomy" id="1209925"/>
    <lineage>
        <taxon>Eukaryota</taxon>
        <taxon>Fungi</taxon>
        <taxon>Dikarya</taxon>
        <taxon>Ascomycota</taxon>
        <taxon>Pezizomycotina</taxon>
        <taxon>Sordariomycetes</taxon>
        <taxon>Hypocreomycetidae</taxon>
        <taxon>Glomerellales</taxon>
        <taxon>Glomerellaceae</taxon>
        <taxon>Colletotrichum</taxon>
        <taxon>Colletotrichum acutatum species complex</taxon>
    </lineage>
</organism>
<dbReference type="AlphaFoldDB" id="A0AAI9V0I5"/>
<dbReference type="EMBL" id="MLGG01000001">
    <property type="protein sequence ID" value="KAK1468316.1"/>
    <property type="molecule type" value="Genomic_DNA"/>
</dbReference>
<feature type="non-terminal residue" evidence="3">
    <location>
        <position position="1"/>
    </location>
</feature>
<keyword evidence="2" id="KW-1133">Transmembrane helix</keyword>
<keyword evidence="2" id="KW-0472">Membrane</keyword>
<evidence type="ECO:0000313" key="4">
    <source>
        <dbReference type="Proteomes" id="UP001239795"/>
    </source>
</evidence>
<evidence type="ECO:0000256" key="2">
    <source>
        <dbReference type="SAM" id="Phobius"/>
    </source>
</evidence>
<feature type="region of interest" description="Disordered" evidence="1">
    <location>
        <begin position="1"/>
        <end position="43"/>
    </location>
</feature>
<name>A0AAI9V0I5_9PEZI</name>
<keyword evidence="2" id="KW-0812">Transmembrane</keyword>
<dbReference type="Proteomes" id="UP001239795">
    <property type="component" value="Unassembled WGS sequence"/>
</dbReference>
<evidence type="ECO:0000313" key="3">
    <source>
        <dbReference type="EMBL" id="KAK1468316.1"/>
    </source>
</evidence>
<comment type="caution">
    <text evidence="3">The sequence shown here is derived from an EMBL/GenBank/DDBJ whole genome shotgun (WGS) entry which is preliminary data.</text>
</comment>
<accession>A0AAI9V0I5</accession>
<protein>
    <submittedName>
        <fullName evidence="3">Uncharacterized protein</fullName>
    </submittedName>
</protein>
<sequence length="83" mass="8880">IIVSSYPRASFRSSPSSRHAGRIPNRGKLSDRGPLAKTDRQTLSRDSFPVSTAKVSSLELTQRVVVFLSLASLASLAILALVA</sequence>